<dbReference type="Proteomes" id="UP001228139">
    <property type="component" value="Chromosome"/>
</dbReference>
<protein>
    <submittedName>
        <fullName evidence="4">DUF1471 domain-containing protein</fullName>
    </submittedName>
</protein>
<evidence type="ECO:0000256" key="1">
    <source>
        <dbReference type="ARBA" id="ARBA00022729"/>
    </source>
</evidence>
<dbReference type="InterPro" id="IPR051096">
    <property type="entry name" value="BhsA/McbA_stress_biofilm_assoc"/>
</dbReference>
<feature type="signal peptide" evidence="2">
    <location>
        <begin position="1"/>
        <end position="23"/>
    </location>
</feature>
<dbReference type="InterPro" id="IPR010854">
    <property type="entry name" value="YdgH/BhsA/McbA-like_dom"/>
</dbReference>
<dbReference type="Gene3D" id="3.30.1660.10">
    <property type="entry name" value="Flavin-binding protein dodecin"/>
    <property type="match status" value="1"/>
</dbReference>
<dbReference type="SUPFAM" id="SSF159871">
    <property type="entry name" value="YdgH-like"/>
    <property type="match status" value="1"/>
</dbReference>
<evidence type="ECO:0000256" key="2">
    <source>
        <dbReference type="SAM" id="SignalP"/>
    </source>
</evidence>
<accession>A0AA50DMV2</accession>
<evidence type="ECO:0000259" key="3">
    <source>
        <dbReference type="Pfam" id="PF07338"/>
    </source>
</evidence>
<organism evidence="4 5">
    <name type="scientific">Erwinia pyri</name>
    <dbReference type="NCBI Taxonomy" id="3062598"/>
    <lineage>
        <taxon>Bacteria</taxon>
        <taxon>Pseudomonadati</taxon>
        <taxon>Pseudomonadota</taxon>
        <taxon>Gammaproteobacteria</taxon>
        <taxon>Enterobacterales</taxon>
        <taxon>Erwiniaceae</taxon>
        <taxon>Erwinia</taxon>
    </lineage>
</organism>
<dbReference type="Pfam" id="PF07338">
    <property type="entry name" value="YdgH_BhsA-like"/>
    <property type="match status" value="1"/>
</dbReference>
<gene>
    <name evidence="4" type="ORF">Q3V30_05935</name>
</gene>
<dbReference type="InterPro" id="IPR036275">
    <property type="entry name" value="YdgH-like_sf"/>
</dbReference>
<reference evidence="4 5" key="1">
    <citation type="submission" date="2023-07" db="EMBL/GenBank/DDBJ databases">
        <title>Pathogenic bacteria of pear tree diseases.</title>
        <authorList>
            <person name="Zhang Z."/>
            <person name="He L."/>
            <person name="Huang R."/>
        </authorList>
    </citation>
    <scope>NUCLEOTIDE SEQUENCE [LARGE SCALE GENOMIC DNA]</scope>
    <source>
        <strain evidence="4 5">DE2</strain>
    </source>
</reference>
<evidence type="ECO:0000313" key="4">
    <source>
        <dbReference type="EMBL" id="WLS80027.1"/>
    </source>
</evidence>
<dbReference type="InterPro" id="IPR025543">
    <property type="entry name" value="Dodecin-like"/>
</dbReference>
<dbReference type="KEGG" id="epi:Q3V30_05935"/>
<dbReference type="AlphaFoldDB" id="A0AA50DMV2"/>
<sequence length="91" mass="9607">MKMKLPALLAATLFAATSFSALAATPVDEAQSQNMQAMGTVSISGVNGSLDDATRQLSQKAQEMGASHYRVIRADTPGDSSLWSGNAEIYR</sequence>
<feature type="domain" description="YdgH/BhsA/McbA-like" evidence="3">
    <location>
        <begin position="35"/>
        <end position="91"/>
    </location>
</feature>
<evidence type="ECO:0000313" key="5">
    <source>
        <dbReference type="Proteomes" id="UP001228139"/>
    </source>
</evidence>
<keyword evidence="5" id="KW-1185">Reference proteome</keyword>
<dbReference type="PANTHER" id="PTHR34156">
    <property type="entry name" value="OUTER MEMBRANE PROTEIN-RELATED-RELATED"/>
    <property type="match status" value="1"/>
</dbReference>
<proteinExistence type="predicted"/>
<dbReference type="RefSeq" id="WP_306211391.1">
    <property type="nucleotide sequence ID" value="NZ_CP132353.1"/>
</dbReference>
<keyword evidence="1 2" id="KW-0732">Signal</keyword>
<name>A0AA50DMV2_9GAMM</name>
<feature type="chain" id="PRO_5041217528" evidence="2">
    <location>
        <begin position="24"/>
        <end position="91"/>
    </location>
</feature>
<dbReference type="EMBL" id="CP132353">
    <property type="protein sequence ID" value="WLS80027.1"/>
    <property type="molecule type" value="Genomic_DNA"/>
</dbReference>